<proteinExistence type="predicted"/>
<dbReference type="EMBL" id="RIAX01000007">
    <property type="protein sequence ID" value="RNF39099.1"/>
    <property type="molecule type" value="Genomic_DNA"/>
</dbReference>
<dbReference type="AlphaFoldDB" id="A0A3M8P5Z4"/>
<organism evidence="1 2">
    <name type="scientific">Planococcus salinus</name>
    <dbReference type="NCBI Taxonomy" id="1848460"/>
    <lineage>
        <taxon>Bacteria</taxon>
        <taxon>Bacillati</taxon>
        <taxon>Bacillota</taxon>
        <taxon>Bacilli</taxon>
        <taxon>Bacillales</taxon>
        <taxon>Caryophanaceae</taxon>
        <taxon>Planococcus</taxon>
    </lineage>
</organism>
<dbReference type="InterPro" id="IPR021377">
    <property type="entry name" value="DUF3006"/>
</dbReference>
<dbReference type="Proteomes" id="UP000275473">
    <property type="component" value="Unassembled WGS sequence"/>
</dbReference>
<evidence type="ECO:0000313" key="1">
    <source>
        <dbReference type="EMBL" id="RNF39099.1"/>
    </source>
</evidence>
<evidence type="ECO:0000313" key="2">
    <source>
        <dbReference type="Proteomes" id="UP000275473"/>
    </source>
</evidence>
<sequence length="90" mass="10192">MKGTLDRIEDDGRAVILLEELQQEIVLPMERLPAGSDVDSWFDITLENDEVTSIVLDETTSAKKTEQANELLQKLKSKNSGSKFKRNKRS</sequence>
<keyword evidence="2" id="KW-1185">Reference proteome</keyword>
<dbReference type="Pfam" id="PF11213">
    <property type="entry name" value="DUF3006"/>
    <property type="match status" value="1"/>
</dbReference>
<accession>A0A3M8P5Z4</accession>
<protein>
    <submittedName>
        <fullName evidence="1">DUF3006 domain-containing protein</fullName>
    </submittedName>
</protein>
<gene>
    <name evidence="1" type="ORF">EEX84_10355</name>
</gene>
<dbReference type="OrthoDB" id="2366034at2"/>
<name>A0A3M8P5Z4_9BACL</name>
<comment type="caution">
    <text evidence="1">The sequence shown here is derived from an EMBL/GenBank/DDBJ whole genome shotgun (WGS) entry which is preliminary data.</text>
</comment>
<dbReference type="RefSeq" id="WP_123165567.1">
    <property type="nucleotide sequence ID" value="NZ_RIAX01000007.1"/>
</dbReference>
<reference evidence="1 2" key="1">
    <citation type="journal article" date="2018" name="Int. J. Syst. Evol. Microbiol.">
        <title>Planococcus salinus sp. nov., a moderately halophilic bacterium isolated from a saline-alkali soil.</title>
        <authorList>
            <person name="Gan L."/>
        </authorList>
    </citation>
    <scope>NUCLEOTIDE SEQUENCE [LARGE SCALE GENOMIC DNA]</scope>
    <source>
        <strain evidence="1 2">LCB217</strain>
    </source>
</reference>